<evidence type="ECO:0000313" key="2">
    <source>
        <dbReference type="Ensembl" id="ENSGMOP00000051019.1"/>
    </source>
</evidence>
<dbReference type="OMA" id="MPRMLSQ"/>
<accession>A0A8C5BRZ7</accession>
<feature type="region of interest" description="Disordered" evidence="1">
    <location>
        <begin position="83"/>
        <end position="108"/>
    </location>
</feature>
<reference evidence="2" key="1">
    <citation type="submission" date="2025-08" db="UniProtKB">
        <authorList>
            <consortium name="Ensembl"/>
        </authorList>
    </citation>
    <scope>IDENTIFICATION</scope>
</reference>
<sequence length="134" mass="14952">KQNSLFTKTNKQCPGLCTWEDSDPVTLKKESNLPWVLPCLLFDIFLQPLRILSSLAYLNCFSVHMNWMRSSSEGSFHLRSTVAQSTTSGARKRRRASLNSQSSGGGLSRISSMEPCCLMRSMARLGPIPLMVPQ</sequence>
<protein>
    <submittedName>
        <fullName evidence="2">Uncharacterized protein</fullName>
    </submittedName>
</protein>
<proteinExistence type="predicted"/>
<evidence type="ECO:0000256" key="1">
    <source>
        <dbReference type="SAM" id="MobiDB-lite"/>
    </source>
</evidence>
<dbReference type="Proteomes" id="UP000694546">
    <property type="component" value="Chromosome 23"/>
</dbReference>
<name>A0A8C5BRZ7_GADMO</name>
<evidence type="ECO:0000313" key="3">
    <source>
        <dbReference type="Proteomes" id="UP000694546"/>
    </source>
</evidence>
<dbReference type="GeneTree" id="ENSGT00940000175338"/>
<keyword evidence="3" id="KW-1185">Reference proteome</keyword>
<dbReference type="Ensembl" id="ENSGMOT00000037469.1">
    <property type="protein sequence ID" value="ENSGMOP00000051019.1"/>
    <property type="gene ID" value="ENSGMOG00000034574.1"/>
</dbReference>
<reference evidence="2" key="2">
    <citation type="submission" date="2025-09" db="UniProtKB">
        <authorList>
            <consortium name="Ensembl"/>
        </authorList>
    </citation>
    <scope>IDENTIFICATION</scope>
</reference>
<organism evidence="2 3">
    <name type="scientific">Gadus morhua</name>
    <name type="common">Atlantic cod</name>
    <dbReference type="NCBI Taxonomy" id="8049"/>
    <lineage>
        <taxon>Eukaryota</taxon>
        <taxon>Metazoa</taxon>
        <taxon>Chordata</taxon>
        <taxon>Craniata</taxon>
        <taxon>Vertebrata</taxon>
        <taxon>Euteleostomi</taxon>
        <taxon>Actinopterygii</taxon>
        <taxon>Neopterygii</taxon>
        <taxon>Teleostei</taxon>
        <taxon>Neoteleostei</taxon>
        <taxon>Acanthomorphata</taxon>
        <taxon>Zeiogadaria</taxon>
        <taxon>Gadariae</taxon>
        <taxon>Gadiformes</taxon>
        <taxon>Gadoidei</taxon>
        <taxon>Gadidae</taxon>
        <taxon>Gadus</taxon>
    </lineage>
</organism>
<dbReference type="AlphaFoldDB" id="A0A8C5BRZ7"/>